<dbReference type="GO" id="GO:0016787">
    <property type="term" value="F:hydrolase activity"/>
    <property type="evidence" value="ECO:0007669"/>
    <property type="project" value="UniProtKB-KW"/>
</dbReference>
<dbReference type="Pfam" id="PF00702">
    <property type="entry name" value="Hydrolase"/>
    <property type="match status" value="1"/>
</dbReference>
<keyword evidence="2" id="KW-0378">Hydrolase</keyword>
<reference evidence="1" key="1">
    <citation type="submission" date="2022-10" db="EMBL/GenBank/DDBJ databases">
        <authorList>
            <person name="Boutroux M."/>
        </authorList>
    </citation>
    <scope>NUCLEOTIDE SEQUENCE</scope>
    <source>
        <strain evidence="1">51.81</strain>
    </source>
</reference>
<dbReference type="EMBL" id="CP146598">
    <property type="protein sequence ID" value="WWY02671.1"/>
    <property type="molecule type" value="Genomic_DNA"/>
</dbReference>
<dbReference type="Proteomes" id="UP001149607">
    <property type="component" value="Chromosome"/>
</dbReference>
<organism evidence="1">
    <name type="scientific">Neisseria leonii</name>
    <dbReference type="NCBI Taxonomy" id="2995413"/>
    <lineage>
        <taxon>Bacteria</taxon>
        <taxon>Pseudomonadati</taxon>
        <taxon>Pseudomonadota</taxon>
        <taxon>Betaproteobacteria</taxon>
        <taxon>Neisseriales</taxon>
        <taxon>Neisseriaceae</taxon>
        <taxon>Neisseria</taxon>
    </lineage>
</organism>
<evidence type="ECO:0000313" key="2">
    <source>
        <dbReference type="EMBL" id="WWY02671.1"/>
    </source>
</evidence>
<evidence type="ECO:0000313" key="3">
    <source>
        <dbReference type="Proteomes" id="UP001149607"/>
    </source>
</evidence>
<dbReference type="SUPFAM" id="SSF56784">
    <property type="entry name" value="HAD-like"/>
    <property type="match status" value="1"/>
</dbReference>
<gene>
    <name evidence="1" type="ORF">ORY91_000912</name>
    <name evidence="2" type="ORF">V9W64_08180</name>
</gene>
<sequence>MDMTSPLPPLPAHIETVSFDIFDTLVHRFVYAPADVFDAVRSRLMTSETALRYPKLIENFPAIRRDSEYKARLKRAADYQGNMEINFEEIYDQLAADYAVPDETRRLLQETELELERTFLYRSTTGYRQYRQAVDAGKKVVFISDMYLSRDFLTGMLNSLGYEQAGDDTVFVSGEHRCNKHSSELYRLVRDRLNLNPETWLHFGDNMHADVHAAAQAGLTGRHADWSKVENIPRHTADIADAVPESVIQAMDLPQYRAKYPLDNDYRKIGHDVFGPLMFGFYVWMQHHLAQYRPDKILFFARDAYLIRQIYQMLGNNMENTEYVYLSRKSVYPLSLLDFPLDRLHFLIGGRSKRTIADIGRNYHLDLSQVQTNLTQFGLSPDTVLTEANYHWVYQFFATCFQEIAAQSRETRNRFAPYFTDMAEGKEKVAVIDIGWSGNIQAALSRILSGSGNRACLKGFYLGLFPSAMQNMRNNCTMTGWLCNLHERPDYARILQSGGAELLEFVLTSPDGSTLAYEQDGQGKIVPVLEQKNTQEQDYEYKALEVQEGVLQFIRNHAYLLEQFPLQALNSLAWAKPFFNLTDNPSREQIALLADLTHSDAAGDNSSRLVLAEKLPLRDRLLRTKKYRNAKKAAFWKKAFYYRNHLSPKKYRG</sequence>
<dbReference type="AlphaFoldDB" id="A0A9X4IDS6"/>
<proteinExistence type="predicted"/>
<protein>
    <submittedName>
        <fullName evidence="2">HAD family hydrolase</fullName>
    </submittedName>
</protein>
<dbReference type="InterPro" id="IPR023214">
    <property type="entry name" value="HAD_sf"/>
</dbReference>
<name>A0A9X4IDS6_9NEIS</name>
<dbReference type="InterPro" id="IPR036412">
    <property type="entry name" value="HAD-like_sf"/>
</dbReference>
<dbReference type="Gene3D" id="1.20.120.1600">
    <property type="match status" value="1"/>
</dbReference>
<reference evidence="2" key="2">
    <citation type="submission" date="2024-02" db="EMBL/GenBank/DDBJ databases">
        <title>Neisseria leonii sp. nov.</title>
        <authorList>
            <person name="Boutroux M."/>
            <person name="Favre-Rochex S."/>
            <person name="Gorgette O."/>
            <person name="Touak G."/>
            <person name="Muhle E."/>
            <person name="Chesneau O."/>
            <person name="Clermont D."/>
            <person name="Rahi P."/>
        </authorList>
    </citation>
    <scope>NUCLEOTIDE SEQUENCE</scope>
    <source>
        <strain evidence="2">51.81</strain>
    </source>
</reference>
<evidence type="ECO:0000313" key="1">
    <source>
        <dbReference type="EMBL" id="MDD9327507.1"/>
    </source>
</evidence>
<dbReference type="RefSeq" id="WP_274584759.1">
    <property type="nucleotide sequence ID" value="NZ_CP146598.1"/>
</dbReference>
<accession>A0A9X4IDS6</accession>
<dbReference type="EMBL" id="JAPQFL010000002">
    <property type="protein sequence ID" value="MDD9327507.1"/>
    <property type="molecule type" value="Genomic_DNA"/>
</dbReference>
<dbReference type="Gene3D" id="3.40.50.1000">
    <property type="entry name" value="HAD superfamily/HAD-like"/>
    <property type="match status" value="1"/>
</dbReference>
<keyword evidence="3" id="KW-1185">Reference proteome</keyword>